<dbReference type="VEuPathDB" id="FungiDB:BO71DRAFT_189109"/>
<proteinExistence type="predicted"/>
<reference evidence="2 3" key="1">
    <citation type="submission" date="2018-02" db="EMBL/GenBank/DDBJ databases">
        <title>The genomes of Aspergillus section Nigri reveals drivers in fungal speciation.</title>
        <authorList>
            <consortium name="DOE Joint Genome Institute"/>
            <person name="Vesth T.C."/>
            <person name="Nybo J."/>
            <person name="Theobald S."/>
            <person name="Brandl J."/>
            <person name="Frisvad J.C."/>
            <person name="Nielsen K.F."/>
            <person name="Lyhne E.K."/>
            <person name="Kogle M.E."/>
            <person name="Kuo A."/>
            <person name="Riley R."/>
            <person name="Clum A."/>
            <person name="Nolan M."/>
            <person name="Lipzen A."/>
            <person name="Salamov A."/>
            <person name="Henrissat B."/>
            <person name="Wiebenga A."/>
            <person name="De vries R.P."/>
            <person name="Grigoriev I.V."/>
            <person name="Mortensen U.H."/>
            <person name="Andersen M.R."/>
            <person name="Baker S.E."/>
        </authorList>
    </citation>
    <scope>NUCLEOTIDE SEQUENCE [LARGE SCALE GENOMIC DNA]</scope>
    <source>
        <strain evidence="2 3">CBS 707.79</strain>
    </source>
</reference>
<sequence length="108" mass="12210">MCLNRSGLPRQSGLFVWVSAVGGKIGRRRLFPPRSTSRNYVLTRQDGVSSDLLSWERKHVVDGWVFEFGELQIWSIENMGFFLVGFIITVGLVRSSVLCLVLFLLSFG</sequence>
<dbReference type="AlphaFoldDB" id="A0A319DEV8"/>
<evidence type="ECO:0000256" key="1">
    <source>
        <dbReference type="SAM" id="Phobius"/>
    </source>
</evidence>
<keyword evidence="1" id="KW-1133">Transmembrane helix</keyword>
<evidence type="ECO:0000313" key="2">
    <source>
        <dbReference type="EMBL" id="PYH95980.1"/>
    </source>
</evidence>
<keyword evidence="1" id="KW-0812">Transmembrane</keyword>
<feature type="transmembrane region" description="Helical" evidence="1">
    <location>
        <begin position="81"/>
        <end position="105"/>
    </location>
</feature>
<keyword evidence="3" id="KW-1185">Reference proteome</keyword>
<gene>
    <name evidence="2" type="ORF">BO71DRAFT_189109</name>
</gene>
<protein>
    <submittedName>
        <fullName evidence="2">Uncharacterized protein</fullName>
    </submittedName>
</protein>
<keyword evidence="1" id="KW-0472">Membrane</keyword>
<organism evidence="2 3">
    <name type="scientific">Aspergillus ellipticus CBS 707.79</name>
    <dbReference type="NCBI Taxonomy" id="1448320"/>
    <lineage>
        <taxon>Eukaryota</taxon>
        <taxon>Fungi</taxon>
        <taxon>Dikarya</taxon>
        <taxon>Ascomycota</taxon>
        <taxon>Pezizomycotina</taxon>
        <taxon>Eurotiomycetes</taxon>
        <taxon>Eurotiomycetidae</taxon>
        <taxon>Eurotiales</taxon>
        <taxon>Aspergillaceae</taxon>
        <taxon>Aspergillus</taxon>
        <taxon>Aspergillus subgen. Circumdati</taxon>
    </lineage>
</organism>
<dbReference type="EMBL" id="KZ825844">
    <property type="protein sequence ID" value="PYH95980.1"/>
    <property type="molecule type" value="Genomic_DNA"/>
</dbReference>
<accession>A0A319DEV8</accession>
<evidence type="ECO:0000313" key="3">
    <source>
        <dbReference type="Proteomes" id="UP000247810"/>
    </source>
</evidence>
<dbReference type="Proteomes" id="UP000247810">
    <property type="component" value="Unassembled WGS sequence"/>
</dbReference>
<name>A0A319DEV8_9EURO</name>